<keyword evidence="1" id="KW-0812">Transmembrane</keyword>
<sequence length="53" mass="5708">MRIVLGLLSVVLLGYAAALLWAAQRGRGIPRAAYLALIPLNLAVLILVILVVW</sequence>
<evidence type="ECO:0000256" key="1">
    <source>
        <dbReference type="SAM" id="Phobius"/>
    </source>
</evidence>
<comment type="caution">
    <text evidence="2">The sequence shown here is derived from an EMBL/GenBank/DDBJ whole genome shotgun (WGS) entry which is preliminary data.</text>
</comment>
<keyword evidence="1" id="KW-1133">Transmembrane helix</keyword>
<name>A0A495JFI7_9ACTN</name>
<evidence type="ECO:0000313" key="2">
    <source>
        <dbReference type="EMBL" id="RKR87667.1"/>
    </source>
</evidence>
<evidence type="ECO:0000313" key="3">
    <source>
        <dbReference type="Proteomes" id="UP000277671"/>
    </source>
</evidence>
<keyword evidence="3" id="KW-1185">Reference proteome</keyword>
<dbReference type="AlphaFoldDB" id="A0A495JFI7"/>
<protein>
    <submittedName>
        <fullName evidence="2">Uncharacterized protein</fullName>
    </submittedName>
</protein>
<dbReference type="Proteomes" id="UP000277671">
    <property type="component" value="Unassembled WGS sequence"/>
</dbReference>
<dbReference type="EMBL" id="RBKT01000001">
    <property type="protein sequence ID" value="RKR87667.1"/>
    <property type="molecule type" value="Genomic_DNA"/>
</dbReference>
<reference evidence="2 3" key="1">
    <citation type="submission" date="2018-10" db="EMBL/GenBank/DDBJ databases">
        <title>Sequencing the genomes of 1000 actinobacteria strains.</title>
        <authorList>
            <person name="Klenk H.-P."/>
        </authorList>
    </citation>
    <scope>NUCLEOTIDE SEQUENCE [LARGE SCALE GENOMIC DNA]</scope>
    <source>
        <strain evidence="2 3">DSM 45175</strain>
    </source>
</reference>
<keyword evidence="1" id="KW-0472">Membrane</keyword>
<proteinExistence type="predicted"/>
<gene>
    <name evidence="2" type="ORF">BDK92_1959</name>
</gene>
<feature type="transmembrane region" description="Helical" evidence="1">
    <location>
        <begin position="32"/>
        <end position="52"/>
    </location>
</feature>
<accession>A0A495JFI7</accession>
<dbReference type="RefSeq" id="WP_170208534.1">
    <property type="nucleotide sequence ID" value="NZ_RBKT01000001.1"/>
</dbReference>
<organism evidence="2 3">
    <name type="scientific">Micromonospora pisi</name>
    <dbReference type="NCBI Taxonomy" id="589240"/>
    <lineage>
        <taxon>Bacteria</taxon>
        <taxon>Bacillati</taxon>
        <taxon>Actinomycetota</taxon>
        <taxon>Actinomycetes</taxon>
        <taxon>Micromonosporales</taxon>
        <taxon>Micromonosporaceae</taxon>
        <taxon>Micromonospora</taxon>
    </lineage>
</organism>